<evidence type="ECO:0000313" key="12">
    <source>
        <dbReference type="EMBL" id="GHE10773.1"/>
    </source>
</evidence>
<evidence type="ECO:0000256" key="6">
    <source>
        <dbReference type="ARBA" id="ARBA00022777"/>
    </source>
</evidence>
<keyword evidence="10" id="KW-0472">Membrane</keyword>
<evidence type="ECO:0000256" key="10">
    <source>
        <dbReference type="SAM" id="Phobius"/>
    </source>
</evidence>
<feature type="transmembrane region" description="Helical" evidence="10">
    <location>
        <begin position="113"/>
        <end position="131"/>
    </location>
</feature>
<keyword evidence="8" id="KW-0902">Two-component regulatory system</keyword>
<dbReference type="GO" id="GO:0016020">
    <property type="term" value="C:membrane"/>
    <property type="evidence" value="ECO:0007669"/>
    <property type="project" value="InterPro"/>
</dbReference>
<keyword evidence="4" id="KW-0808">Transferase</keyword>
<feature type="transmembrane region" description="Helical" evidence="10">
    <location>
        <begin position="143"/>
        <end position="161"/>
    </location>
</feature>
<sequence>MTPGSGLGRYPAAVRPRTPRPLVVDTLIALSMAVVAVLLGQESRAQGWPELDARAYVLVALAHLPVALRGRWPLAVFAVVQAAAVAYITLGYWPVVCTFGAMLALYTVASVRPVRTALVCAAGMTGVWAYAGVVSRTPSMASVLGQALLYCSVLVWFGHLARRSAELTRRLRAEQAERARHAVAEERGRIARELHDVVAHHMSVISVQAGLARFVFDSNPVRARGALGTIADTSGEALEELRRMLHLLREEDPDAPERSPMPTLARLGELLDRVRAGGLPVDLDVAGPERPLPPGVELCAYRVVQEALTNVLKHAGPAHARVELRYRAHELRVRIADDGKGTVPARVPTGAGHGLIGMRERAKLYGGTVTVGPRSEGGFEVRLTLPTSAAERGRGGTAEDTEEAAPETER</sequence>
<keyword evidence="10" id="KW-1133">Transmembrane helix</keyword>
<evidence type="ECO:0000256" key="8">
    <source>
        <dbReference type="ARBA" id="ARBA00023012"/>
    </source>
</evidence>
<keyword evidence="6" id="KW-0418">Kinase</keyword>
<evidence type="ECO:0000256" key="2">
    <source>
        <dbReference type="ARBA" id="ARBA00012438"/>
    </source>
</evidence>
<dbReference type="Pfam" id="PF23539">
    <property type="entry name" value="DUF7134"/>
    <property type="match status" value="1"/>
</dbReference>
<dbReference type="EMBL" id="BMVG01000025">
    <property type="protein sequence ID" value="GHE10773.1"/>
    <property type="molecule type" value="Genomic_DNA"/>
</dbReference>
<organism evidence="12 13">
    <name type="scientific">Streptomyces alanosinicus</name>
    <dbReference type="NCBI Taxonomy" id="68171"/>
    <lineage>
        <taxon>Bacteria</taxon>
        <taxon>Bacillati</taxon>
        <taxon>Actinomycetota</taxon>
        <taxon>Actinomycetes</taxon>
        <taxon>Kitasatosporales</taxon>
        <taxon>Streptomycetaceae</taxon>
        <taxon>Streptomyces</taxon>
    </lineage>
</organism>
<dbReference type="InterPro" id="IPR050482">
    <property type="entry name" value="Sensor_HK_TwoCompSys"/>
</dbReference>
<dbReference type="Pfam" id="PF02518">
    <property type="entry name" value="HATPase_c"/>
    <property type="match status" value="1"/>
</dbReference>
<evidence type="ECO:0000256" key="4">
    <source>
        <dbReference type="ARBA" id="ARBA00022679"/>
    </source>
</evidence>
<protein>
    <recommendedName>
        <fullName evidence="2">histidine kinase</fullName>
        <ecNumber evidence="2">2.7.13.3</ecNumber>
    </recommendedName>
</protein>
<dbReference type="PANTHER" id="PTHR24421:SF10">
    <property type="entry name" value="NITRATE_NITRITE SENSOR PROTEIN NARQ"/>
    <property type="match status" value="1"/>
</dbReference>
<evidence type="ECO:0000256" key="7">
    <source>
        <dbReference type="ARBA" id="ARBA00022840"/>
    </source>
</evidence>
<dbReference type="Proteomes" id="UP000655443">
    <property type="component" value="Unassembled WGS sequence"/>
</dbReference>
<evidence type="ECO:0000256" key="9">
    <source>
        <dbReference type="SAM" id="MobiDB-lite"/>
    </source>
</evidence>
<keyword evidence="13" id="KW-1185">Reference proteome</keyword>
<dbReference type="EC" id="2.7.13.3" evidence="2"/>
<dbReference type="InterPro" id="IPR011712">
    <property type="entry name" value="Sig_transdc_His_kin_sub3_dim/P"/>
</dbReference>
<comment type="catalytic activity">
    <reaction evidence="1">
        <text>ATP + protein L-histidine = ADP + protein N-phospho-L-histidine.</text>
        <dbReference type="EC" id="2.7.13.3"/>
    </reaction>
</comment>
<dbReference type="Pfam" id="PF07730">
    <property type="entry name" value="HisKA_3"/>
    <property type="match status" value="1"/>
</dbReference>
<feature type="region of interest" description="Disordered" evidence="9">
    <location>
        <begin position="383"/>
        <end position="410"/>
    </location>
</feature>
<dbReference type="PANTHER" id="PTHR24421">
    <property type="entry name" value="NITRATE/NITRITE SENSOR PROTEIN NARX-RELATED"/>
    <property type="match status" value="1"/>
</dbReference>
<comment type="caution">
    <text evidence="12">The sequence shown here is derived from an EMBL/GenBank/DDBJ whole genome shotgun (WGS) entry which is preliminary data.</text>
</comment>
<keyword evidence="10" id="KW-0812">Transmembrane</keyword>
<feature type="compositionally biased region" description="Acidic residues" evidence="9">
    <location>
        <begin position="399"/>
        <end position="410"/>
    </location>
</feature>
<dbReference type="GO" id="GO:0000155">
    <property type="term" value="F:phosphorelay sensor kinase activity"/>
    <property type="evidence" value="ECO:0007669"/>
    <property type="project" value="InterPro"/>
</dbReference>
<reference evidence="12" key="1">
    <citation type="journal article" date="2014" name="Int. J. Syst. Evol. Microbiol.">
        <title>Complete genome sequence of Corynebacterium casei LMG S-19264T (=DSM 44701T), isolated from a smear-ripened cheese.</title>
        <authorList>
            <consortium name="US DOE Joint Genome Institute (JGI-PGF)"/>
            <person name="Walter F."/>
            <person name="Albersmeier A."/>
            <person name="Kalinowski J."/>
            <person name="Ruckert C."/>
        </authorList>
    </citation>
    <scope>NUCLEOTIDE SEQUENCE</scope>
    <source>
        <strain evidence="12">JCM 4714</strain>
    </source>
</reference>
<dbReference type="GO" id="GO:0046983">
    <property type="term" value="F:protein dimerization activity"/>
    <property type="evidence" value="ECO:0007669"/>
    <property type="project" value="InterPro"/>
</dbReference>
<dbReference type="InterPro" id="IPR003594">
    <property type="entry name" value="HATPase_dom"/>
</dbReference>
<evidence type="ECO:0000256" key="3">
    <source>
        <dbReference type="ARBA" id="ARBA00022553"/>
    </source>
</evidence>
<keyword evidence="5" id="KW-0547">Nucleotide-binding</keyword>
<dbReference type="CDD" id="cd16917">
    <property type="entry name" value="HATPase_UhpB-NarQ-NarX-like"/>
    <property type="match status" value="1"/>
</dbReference>
<gene>
    <name evidence="12" type="ORF">GCM10010339_68060</name>
</gene>
<dbReference type="GO" id="GO:0005524">
    <property type="term" value="F:ATP binding"/>
    <property type="evidence" value="ECO:0007669"/>
    <property type="project" value="UniProtKB-KW"/>
</dbReference>
<evidence type="ECO:0000259" key="11">
    <source>
        <dbReference type="PROSITE" id="PS50109"/>
    </source>
</evidence>
<dbReference type="Gene3D" id="3.30.565.10">
    <property type="entry name" value="Histidine kinase-like ATPase, C-terminal domain"/>
    <property type="match status" value="1"/>
</dbReference>
<proteinExistence type="predicted"/>
<accession>A0A919D519</accession>
<feature type="transmembrane region" description="Helical" evidence="10">
    <location>
        <begin position="20"/>
        <end position="39"/>
    </location>
</feature>
<dbReference type="Gene3D" id="1.20.5.1930">
    <property type="match status" value="1"/>
</dbReference>
<dbReference type="PROSITE" id="PS50109">
    <property type="entry name" value="HIS_KIN"/>
    <property type="match status" value="1"/>
</dbReference>
<dbReference type="InterPro" id="IPR005467">
    <property type="entry name" value="His_kinase_dom"/>
</dbReference>
<evidence type="ECO:0000256" key="1">
    <source>
        <dbReference type="ARBA" id="ARBA00000085"/>
    </source>
</evidence>
<dbReference type="InterPro" id="IPR055558">
    <property type="entry name" value="DUF7134"/>
</dbReference>
<dbReference type="InterPro" id="IPR036890">
    <property type="entry name" value="HATPase_C_sf"/>
</dbReference>
<dbReference type="SMART" id="SM00387">
    <property type="entry name" value="HATPase_c"/>
    <property type="match status" value="1"/>
</dbReference>
<evidence type="ECO:0000256" key="5">
    <source>
        <dbReference type="ARBA" id="ARBA00022741"/>
    </source>
</evidence>
<dbReference type="AlphaFoldDB" id="A0A919D519"/>
<reference evidence="12" key="2">
    <citation type="submission" date="2020-09" db="EMBL/GenBank/DDBJ databases">
        <authorList>
            <person name="Sun Q."/>
            <person name="Ohkuma M."/>
        </authorList>
    </citation>
    <scope>NUCLEOTIDE SEQUENCE</scope>
    <source>
        <strain evidence="12">JCM 4714</strain>
    </source>
</reference>
<feature type="domain" description="Histidine kinase" evidence="11">
    <location>
        <begin position="302"/>
        <end position="389"/>
    </location>
</feature>
<keyword evidence="7" id="KW-0067">ATP-binding</keyword>
<evidence type="ECO:0000313" key="13">
    <source>
        <dbReference type="Proteomes" id="UP000655443"/>
    </source>
</evidence>
<dbReference type="SUPFAM" id="SSF55874">
    <property type="entry name" value="ATPase domain of HSP90 chaperone/DNA topoisomerase II/histidine kinase"/>
    <property type="match status" value="1"/>
</dbReference>
<feature type="transmembrane region" description="Helical" evidence="10">
    <location>
        <begin position="74"/>
        <end position="106"/>
    </location>
</feature>
<name>A0A919D519_9ACTN</name>
<keyword evidence="3" id="KW-0597">Phosphoprotein</keyword>